<comment type="caution">
    <text evidence="7">The sequence shown here is derived from an EMBL/GenBank/DDBJ whole genome shotgun (WGS) entry which is preliminary data.</text>
</comment>
<keyword evidence="3" id="KW-0378">Hydrolase</keyword>
<dbReference type="EMBL" id="JGZA01000015">
    <property type="protein sequence ID" value="KFI69952.1"/>
    <property type="molecule type" value="Genomic_DNA"/>
</dbReference>
<evidence type="ECO:0000313" key="7">
    <source>
        <dbReference type="EMBL" id="KFI69952.1"/>
    </source>
</evidence>
<gene>
    <name evidence="7" type="ORF">BLSS_0259</name>
</gene>
<evidence type="ECO:0000256" key="1">
    <source>
        <dbReference type="ARBA" id="ARBA00022722"/>
    </source>
</evidence>
<keyword evidence="2" id="KW-0479">Metal-binding</keyword>
<evidence type="ECO:0000256" key="3">
    <source>
        <dbReference type="ARBA" id="ARBA00022801"/>
    </source>
</evidence>
<dbReference type="RefSeq" id="WP_032683890.1">
    <property type="nucleotide sequence ID" value="NZ_JGZA01000015.1"/>
</dbReference>
<dbReference type="SUPFAM" id="SSF88723">
    <property type="entry name" value="PIN domain-like"/>
    <property type="match status" value="1"/>
</dbReference>
<evidence type="ECO:0000313" key="8">
    <source>
        <dbReference type="Proteomes" id="UP000029024"/>
    </source>
</evidence>
<feature type="domain" description="VapC50 C-terminal" evidence="6">
    <location>
        <begin position="128"/>
        <end position="180"/>
    </location>
</feature>
<dbReference type="InterPro" id="IPR002716">
    <property type="entry name" value="PIN_dom"/>
</dbReference>
<keyword evidence="1" id="KW-0540">Nuclease</keyword>
<dbReference type="InterPro" id="IPR029060">
    <property type="entry name" value="PIN-like_dom_sf"/>
</dbReference>
<dbReference type="GO" id="GO:0016787">
    <property type="term" value="F:hydrolase activity"/>
    <property type="evidence" value="ECO:0007669"/>
    <property type="project" value="UniProtKB-KW"/>
</dbReference>
<feature type="domain" description="PIN" evidence="5">
    <location>
        <begin position="4"/>
        <end position="111"/>
    </location>
</feature>
<dbReference type="Pfam" id="PF13470">
    <property type="entry name" value="PIN_3"/>
    <property type="match status" value="1"/>
</dbReference>
<protein>
    <submittedName>
        <fullName evidence="7">Toxin-antitoxin system, toxin component, PIN family</fullName>
    </submittedName>
</protein>
<organism evidence="7 8">
    <name type="scientific">Bifidobacterium longum subsp. suis</name>
    <dbReference type="NCBI Taxonomy" id="1695"/>
    <lineage>
        <taxon>Bacteria</taxon>
        <taxon>Bacillati</taxon>
        <taxon>Actinomycetota</taxon>
        <taxon>Actinomycetes</taxon>
        <taxon>Bifidobacteriales</taxon>
        <taxon>Bifidobacteriaceae</taxon>
        <taxon>Bifidobacterium</taxon>
    </lineage>
</organism>
<sequence length="195" mass="21904">MLSVFLDANVIYSITLTDVLLTLAEHDLFLPLWSPNALQEAQEAASRTLPDAAQQAFRKRLIMMDQAFPESSIHVEESEWSQFDLPDPDDRHVLAAAAQGQADALTTRNIKDFPQKLLDSFSIQVITPDDLLCVLLRRNPEATASAIRELIDSRHRPPINIPDFAKRLERSGATQFAAAIAHIRQPFGNHSYFDQ</sequence>
<dbReference type="AlphaFoldDB" id="A0A087BG02"/>
<dbReference type="Pfam" id="PF26343">
    <property type="entry name" value="VapC50_C"/>
    <property type="match status" value="1"/>
</dbReference>
<reference evidence="7 8" key="1">
    <citation type="submission" date="2014-03" db="EMBL/GenBank/DDBJ databases">
        <title>Genomics of Bifidobacteria.</title>
        <authorList>
            <person name="Ventura M."/>
            <person name="Milani C."/>
            <person name="Lugli G.A."/>
        </authorList>
    </citation>
    <scope>NUCLEOTIDE SEQUENCE [LARGE SCALE GENOMIC DNA]</scope>
    <source>
        <strain evidence="7 8">LMG 21814</strain>
    </source>
</reference>
<proteinExistence type="predicted"/>
<evidence type="ECO:0000259" key="5">
    <source>
        <dbReference type="Pfam" id="PF13470"/>
    </source>
</evidence>
<evidence type="ECO:0000259" key="6">
    <source>
        <dbReference type="Pfam" id="PF26343"/>
    </source>
</evidence>
<keyword evidence="4" id="KW-0460">Magnesium</keyword>
<dbReference type="GO" id="GO:0046872">
    <property type="term" value="F:metal ion binding"/>
    <property type="evidence" value="ECO:0007669"/>
    <property type="project" value="UniProtKB-KW"/>
</dbReference>
<evidence type="ECO:0000256" key="2">
    <source>
        <dbReference type="ARBA" id="ARBA00022723"/>
    </source>
</evidence>
<evidence type="ECO:0000256" key="4">
    <source>
        <dbReference type="ARBA" id="ARBA00022842"/>
    </source>
</evidence>
<dbReference type="Proteomes" id="UP000029024">
    <property type="component" value="Unassembled WGS sequence"/>
</dbReference>
<dbReference type="GO" id="GO:0004518">
    <property type="term" value="F:nuclease activity"/>
    <property type="evidence" value="ECO:0007669"/>
    <property type="project" value="UniProtKB-KW"/>
</dbReference>
<dbReference type="InterPro" id="IPR058652">
    <property type="entry name" value="VapC50_C"/>
</dbReference>
<accession>A0A087BG02</accession>
<name>A0A087BG02_BIFLN</name>